<sequence length="376" mass="40961">MIDRTLELAQALIARPSVTPRDEGCQELLISRLEPLGFKCERLRFGEVDNLWAQHGEGKPLVVFAGHTDVVPPGPRDAWRSDPFRPEVRDGLLFGRGAADMKGSVAAFITAVEDFIARHPRHKGAIGLLITSDEEGPAVDGTVKVLEWLSARGVKIDYCLVGEPSSVKMLGDTIKIGRRGSLSGRLTVRGKQGHVAYPHLAKNPVHLGAPALAELARTEWDRGSADFPATSFQISNIQAGTGADNVIPGAMEVRFNFRFSTALTDADLRRRTEDILRRHGLDFGIDWTLSGPPYLTRGERLVGAVRQAIRDELGIDTELSTSGGTSDGRFIAPTGAEVVEFGPLNSTIHQVDEHIATEDLVRLARVYARLLDLLIA</sequence>
<dbReference type="PANTHER" id="PTHR43808">
    <property type="entry name" value="ACETYLORNITHINE DEACETYLASE"/>
    <property type="match status" value="1"/>
</dbReference>
<dbReference type="InterPro" id="IPR011650">
    <property type="entry name" value="Peptidase_M20_dimer"/>
</dbReference>
<evidence type="ECO:0000256" key="4">
    <source>
        <dbReference type="ARBA" id="ARBA00011921"/>
    </source>
</evidence>
<keyword evidence="10 15" id="KW-0220">Diaminopimelate biosynthesis</keyword>
<evidence type="ECO:0000256" key="9">
    <source>
        <dbReference type="ARBA" id="ARBA00022833"/>
    </source>
</evidence>
<evidence type="ECO:0000256" key="1">
    <source>
        <dbReference type="ARBA" id="ARBA00005130"/>
    </source>
</evidence>
<dbReference type="UniPathway" id="UPA00034">
    <property type="reaction ID" value="UER00021"/>
</dbReference>
<gene>
    <name evidence="15" type="primary">dapE</name>
    <name evidence="17" type="ORF">A2151_07755</name>
</gene>
<dbReference type="Pfam" id="PF07687">
    <property type="entry name" value="M20_dimer"/>
    <property type="match status" value="1"/>
</dbReference>
<reference evidence="17 18" key="1">
    <citation type="journal article" date="2016" name="Nat. Commun.">
        <title>Thousands of microbial genomes shed light on interconnected biogeochemical processes in an aquifer system.</title>
        <authorList>
            <person name="Anantharaman K."/>
            <person name="Brown C.T."/>
            <person name="Hug L.A."/>
            <person name="Sharon I."/>
            <person name="Castelle C.J."/>
            <person name="Probst A.J."/>
            <person name="Thomas B.C."/>
            <person name="Singh A."/>
            <person name="Wilkins M.J."/>
            <person name="Karaoz U."/>
            <person name="Brodie E.L."/>
            <person name="Williams K.H."/>
            <person name="Hubbard S.S."/>
            <person name="Banfield J.F."/>
        </authorList>
    </citation>
    <scope>NUCLEOTIDE SEQUENCE [LARGE SCALE GENOMIC DNA]</scope>
</reference>
<comment type="caution">
    <text evidence="17">The sequence shown here is derived from an EMBL/GenBank/DDBJ whole genome shotgun (WGS) entry which is preliminary data.</text>
</comment>
<dbReference type="InterPro" id="IPR036264">
    <property type="entry name" value="Bact_exopeptidase_dim_dom"/>
</dbReference>
<evidence type="ECO:0000256" key="13">
    <source>
        <dbReference type="ARBA" id="ARBA00031891"/>
    </source>
</evidence>
<dbReference type="SUPFAM" id="SSF53187">
    <property type="entry name" value="Zn-dependent exopeptidases"/>
    <property type="match status" value="1"/>
</dbReference>
<dbReference type="HAMAP" id="MF_01690">
    <property type="entry name" value="DapE"/>
    <property type="match status" value="1"/>
</dbReference>
<feature type="active site" description="Proton acceptor" evidence="15">
    <location>
        <position position="134"/>
    </location>
</feature>
<feature type="binding site" evidence="15">
    <location>
        <position position="100"/>
    </location>
    <ligand>
        <name>Zn(2+)</name>
        <dbReference type="ChEBI" id="CHEBI:29105"/>
        <label>2</label>
    </ligand>
</feature>
<keyword evidence="12 15" id="KW-0170">Cobalt</keyword>
<evidence type="ECO:0000259" key="16">
    <source>
        <dbReference type="Pfam" id="PF07687"/>
    </source>
</evidence>
<dbReference type="InterPro" id="IPR002933">
    <property type="entry name" value="Peptidase_M20"/>
</dbReference>
<name>A0A1F6TK58_9PROT</name>
<dbReference type="Pfam" id="PF01546">
    <property type="entry name" value="Peptidase_M20"/>
    <property type="match status" value="1"/>
</dbReference>
<keyword evidence="7 15" id="KW-0479">Metal-binding</keyword>
<evidence type="ECO:0000256" key="2">
    <source>
        <dbReference type="ARBA" id="ARBA00006746"/>
    </source>
</evidence>
<keyword evidence="6 15" id="KW-0028">Amino-acid biosynthesis</keyword>
<evidence type="ECO:0000256" key="7">
    <source>
        <dbReference type="ARBA" id="ARBA00022723"/>
    </source>
</evidence>
<accession>A0A1F6TK58</accession>
<dbReference type="STRING" id="1817760.A2151_07755"/>
<dbReference type="NCBIfam" id="NF009557">
    <property type="entry name" value="PRK13009.1"/>
    <property type="match status" value="1"/>
</dbReference>
<dbReference type="GO" id="GO:0008270">
    <property type="term" value="F:zinc ion binding"/>
    <property type="evidence" value="ECO:0007669"/>
    <property type="project" value="UniProtKB-UniRule"/>
</dbReference>
<comment type="similarity">
    <text evidence="2 15">Belongs to the peptidase M20A family. DapE subfamily.</text>
</comment>
<comment type="catalytic activity">
    <reaction evidence="14 15">
        <text>N-succinyl-(2S,6S)-2,6-diaminopimelate + H2O = (2S,6S)-2,6-diaminopimelate + succinate</text>
        <dbReference type="Rhea" id="RHEA:22608"/>
        <dbReference type="ChEBI" id="CHEBI:15377"/>
        <dbReference type="ChEBI" id="CHEBI:30031"/>
        <dbReference type="ChEBI" id="CHEBI:57609"/>
        <dbReference type="ChEBI" id="CHEBI:58087"/>
        <dbReference type="EC" id="3.5.1.18"/>
    </reaction>
</comment>
<dbReference type="NCBIfam" id="TIGR01246">
    <property type="entry name" value="dapE_proteo"/>
    <property type="match status" value="1"/>
</dbReference>
<dbReference type="Gene3D" id="3.40.630.10">
    <property type="entry name" value="Zn peptidases"/>
    <property type="match status" value="2"/>
</dbReference>
<keyword evidence="8 15" id="KW-0378">Hydrolase</keyword>
<feature type="active site" evidence="15">
    <location>
        <position position="69"/>
    </location>
</feature>
<evidence type="ECO:0000256" key="10">
    <source>
        <dbReference type="ARBA" id="ARBA00022915"/>
    </source>
</evidence>
<dbReference type="EC" id="3.5.1.18" evidence="4 15"/>
<proteinExistence type="inferred from homology"/>
<dbReference type="GO" id="GO:0006526">
    <property type="term" value="P:L-arginine biosynthetic process"/>
    <property type="evidence" value="ECO:0007669"/>
    <property type="project" value="TreeGrafter"/>
</dbReference>
<dbReference type="AlphaFoldDB" id="A0A1F6TK58"/>
<dbReference type="PANTHER" id="PTHR43808:SF31">
    <property type="entry name" value="N-ACETYL-L-CITRULLINE DEACETYLASE"/>
    <property type="match status" value="1"/>
</dbReference>
<feature type="binding site" evidence="15">
    <location>
        <position position="135"/>
    </location>
    <ligand>
        <name>Zn(2+)</name>
        <dbReference type="ChEBI" id="CHEBI:29105"/>
        <label>2</label>
    </ligand>
</feature>
<feature type="binding site" evidence="15">
    <location>
        <position position="67"/>
    </location>
    <ligand>
        <name>Zn(2+)</name>
        <dbReference type="ChEBI" id="CHEBI:29105"/>
        <label>1</label>
    </ligand>
</feature>
<dbReference type="GO" id="GO:0009014">
    <property type="term" value="F:succinyl-diaminopimelate desuccinylase activity"/>
    <property type="evidence" value="ECO:0007669"/>
    <property type="project" value="UniProtKB-UniRule"/>
</dbReference>
<feature type="domain" description="Peptidase M20 dimerisation" evidence="16">
    <location>
        <begin position="176"/>
        <end position="280"/>
    </location>
</feature>
<protein>
    <recommendedName>
        <fullName evidence="5 15">Succinyl-diaminopimelate desuccinylase</fullName>
        <shortName evidence="15">SDAP desuccinylase</shortName>
        <ecNumber evidence="4 15">3.5.1.18</ecNumber>
    </recommendedName>
    <alternativeName>
        <fullName evidence="13 15">N-succinyl-LL-2,6-diaminoheptanedioate amidohydrolase</fullName>
    </alternativeName>
</protein>
<keyword evidence="11 15" id="KW-0457">Lysine biosynthesis</keyword>
<dbReference type="Proteomes" id="UP000178885">
    <property type="component" value="Unassembled WGS sequence"/>
</dbReference>
<evidence type="ECO:0000256" key="5">
    <source>
        <dbReference type="ARBA" id="ARBA00022391"/>
    </source>
</evidence>
<dbReference type="CDD" id="cd03891">
    <property type="entry name" value="M20_DapE_proteobac"/>
    <property type="match status" value="1"/>
</dbReference>
<comment type="cofactor">
    <cofactor evidence="15">
        <name>Zn(2+)</name>
        <dbReference type="ChEBI" id="CHEBI:29105"/>
    </cofactor>
    <cofactor evidence="15">
        <name>Co(2+)</name>
        <dbReference type="ChEBI" id="CHEBI:48828"/>
    </cofactor>
    <text evidence="15">Binds 2 Zn(2+) or Co(2+) ions per subunit.</text>
</comment>
<comment type="function">
    <text evidence="15">Catalyzes the hydrolysis of N-succinyl-L,L-diaminopimelic acid (SDAP), forming succinate and LL-2,6-diaminopimelate (DAP), an intermediate involved in the bacterial biosynthesis of lysine and meso-diaminopimelic acid, an essential component of bacterial cell walls.</text>
</comment>
<evidence type="ECO:0000256" key="14">
    <source>
        <dbReference type="ARBA" id="ARBA00051301"/>
    </source>
</evidence>
<feature type="binding site" evidence="15">
    <location>
        <position position="163"/>
    </location>
    <ligand>
        <name>Zn(2+)</name>
        <dbReference type="ChEBI" id="CHEBI:29105"/>
        <label>1</label>
    </ligand>
</feature>
<dbReference type="Gene3D" id="3.30.70.360">
    <property type="match status" value="1"/>
</dbReference>
<feature type="binding site" evidence="15">
    <location>
        <position position="349"/>
    </location>
    <ligand>
        <name>Zn(2+)</name>
        <dbReference type="ChEBI" id="CHEBI:29105"/>
        <label>2</label>
    </ligand>
</feature>
<evidence type="ECO:0000256" key="6">
    <source>
        <dbReference type="ARBA" id="ARBA00022605"/>
    </source>
</evidence>
<evidence type="ECO:0000256" key="8">
    <source>
        <dbReference type="ARBA" id="ARBA00022801"/>
    </source>
</evidence>
<evidence type="ECO:0000313" key="17">
    <source>
        <dbReference type="EMBL" id="OGI45513.1"/>
    </source>
</evidence>
<dbReference type="SUPFAM" id="SSF55031">
    <property type="entry name" value="Bacterial exopeptidase dimerisation domain"/>
    <property type="match status" value="1"/>
</dbReference>
<dbReference type="GO" id="GO:0019877">
    <property type="term" value="P:diaminopimelate biosynthetic process"/>
    <property type="evidence" value="ECO:0007669"/>
    <property type="project" value="UniProtKB-UniRule"/>
</dbReference>
<evidence type="ECO:0000256" key="11">
    <source>
        <dbReference type="ARBA" id="ARBA00023154"/>
    </source>
</evidence>
<dbReference type="EMBL" id="MFSU01000103">
    <property type="protein sequence ID" value="OGI45513.1"/>
    <property type="molecule type" value="Genomic_DNA"/>
</dbReference>
<evidence type="ECO:0000256" key="15">
    <source>
        <dbReference type="HAMAP-Rule" id="MF_01690"/>
    </source>
</evidence>
<dbReference type="GO" id="GO:0008777">
    <property type="term" value="F:acetylornithine deacetylase activity"/>
    <property type="evidence" value="ECO:0007669"/>
    <property type="project" value="TreeGrafter"/>
</dbReference>
<comment type="pathway">
    <text evidence="1 15">Amino-acid biosynthesis; L-lysine biosynthesis via DAP pathway; LL-2,6-diaminopimelate from (S)-tetrahydrodipicolinate (succinylase route): step 3/3.</text>
</comment>
<dbReference type="InterPro" id="IPR005941">
    <property type="entry name" value="DapE_proteobac"/>
</dbReference>
<dbReference type="FunFam" id="3.40.630.10:FF:000005">
    <property type="entry name" value="Succinyl-diaminopimelate desuccinylase"/>
    <property type="match status" value="1"/>
</dbReference>
<dbReference type="GO" id="GO:0009089">
    <property type="term" value="P:lysine biosynthetic process via diaminopimelate"/>
    <property type="evidence" value="ECO:0007669"/>
    <property type="project" value="UniProtKB-UniRule"/>
</dbReference>
<evidence type="ECO:0000256" key="3">
    <source>
        <dbReference type="ARBA" id="ARBA00011738"/>
    </source>
</evidence>
<evidence type="ECO:0000313" key="18">
    <source>
        <dbReference type="Proteomes" id="UP000178885"/>
    </source>
</evidence>
<dbReference type="InterPro" id="IPR050072">
    <property type="entry name" value="Peptidase_M20A"/>
</dbReference>
<dbReference type="GO" id="GO:0050897">
    <property type="term" value="F:cobalt ion binding"/>
    <property type="evidence" value="ECO:0007669"/>
    <property type="project" value="UniProtKB-UniRule"/>
</dbReference>
<keyword evidence="9 15" id="KW-0862">Zinc</keyword>
<organism evidence="17 18">
    <name type="scientific">Candidatus Muproteobacteria bacterium RBG_16_65_34</name>
    <dbReference type="NCBI Taxonomy" id="1817760"/>
    <lineage>
        <taxon>Bacteria</taxon>
        <taxon>Pseudomonadati</taxon>
        <taxon>Pseudomonadota</taxon>
        <taxon>Candidatus Muproteobacteria</taxon>
    </lineage>
</organism>
<feature type="binding site" evidence="15">
    <location>
        <position position="100"/>
    </location>
    <ligand>
        <name>Zn(2+)</name>
        <dbReference type="ChEBI" id="CHEBI:29105"/>
        <label>1</label>
    </ligand>
</feature>
<comment type="subunit">
    <text evidence="3 15">Homodimer.</text>
</comment>
<evidence type="ECO:0000256" key="12">
    <source>
        <dbReference type="ARBA" id="ARBA00023285"/>
    </source>
</evidence>